<gene>
    <name evidence="2" type="ORF">PECAL_6P12970</name>
</gene>
<protein>
    <recommendedName>
        <fullName evidence="1">M23ase beta-sheet core domain-containing protein</fullName>
    </recommendedName>
</protein>
<dbReference type="Gene3D" id="2.70.70.10">
    <property type="entry name" value="Glucose Permease (Domain IIA)"/>
    <property type="match status" value="1"/>
</dbReference>
<dbReference type="AlphaFoldDB" id="A0A8J2X417"/>
<dbReference type="CDD" id="cd12797">
    <property type="entry name" value="M23_peptidase"/>
    <property type="match status" value="1"/>
</dbReference>
<dbReference type="GO" id="GO:0004222">
    <property type="term" value="F:metalloendopeptidase activity"/>
    <property type="evidence" value="ECO:0007669"/>
    <property type="project" value="TreeGrafter"/>
</dbReference>
<dbReference type="Proteomes" id="UP000789595">
    <property type="component" value="Unassembled WGS sequence"/>
</dbReference>
<dbReference type="PANTHER" id="PTHR21666">
    <property type="entry name" value="PEPTIDASE-RELATED"/>
    <property type="match status" value="1"/>
</dbReference>
<dbReference type="InterPro" id="IPR011055">
    <property type="entry name" value="Dup_hybrid_motif"/>
</dbReference>
<sequence>MAAQHLAALSLDDRPKVSDGVVADAAPGVAWLDARTPGAGWALSVEPFDESDFGLEEGDAVPDLNIDQEDGILSLLNSSQRARAYHVSIYDRTLTASHGTLTSCPCRGRRCTTLSVAVPPRTSVDVCEVEGDALTVDLASDVVDIVEPTELEARTYDVFPLPSEGGPWLCTQASGGLLSHYAHASTYHAVDFRCPEGTPCLAIADGVIHAVDVANEDGGIHVSELFRWNAVTVQLDDGFFAEYVHIRSSACKVGDRVRKGDIIGATGAVGFCPEPHLHLEVHASAAKDAPSVPLRFGDRVPRAGEWWDGYAASS</sequence>
<feature type="domain" description="M23ase beta-sheet core" evidence="1">
    <location>
        <begin position="188"/>
        <end position="284"/>
    </location>
</feature>
<dbReference type="InterPro" id="IPR016047">
    <property type="entry name" value="M23ase_b-sheet_dom"/>
</dbReference>
<proteinExistence type="predicted"/>
<organism evidence="2 3">
    <name type="scientific">Pelagomonas calceolata</name>
    <dbReference type="NCBI Taxonomy" id="35677"/>
    <lineage>
        <taxon>Eukaryota</taxon>
        <taxon>Sar</taxon>
        <taxon>Stramenopiles</taxon>
        <taxon>Ochrophyta</taxon>
        <taxon>Pelagophyceae</taxon>
        <taxon>Pelagomonadales</taxon>
        <taxon>Pelagomonadaceae</taxon>
        <taxon>Pelagomonas</taxon>
    </lineage>
</organism>
<reference evidence="2" key="1">
    <citation type="submission" date="2021-11" db="EMBL/GenBank/DDBJ databases">
        <authorList>
            <consortium name="Genoscope - CEA"/>
            <person name="William W."/>
        </authorList>
    </citation>
    <scope>NUCLEOTIDE SEQUENCE</scope>
</reference>
<evidence type="ECO:0000259" key="1">
    <source>
        <dbReference type="Pfam" id="PF01551"/>
    </source>
</evidence>
<dbReference type="EMBL" id="CAKKNE010000006">
    <property type="protein sequence ID" value="CAH0379668.1"/>
    <property type="molecule type" value="Genomic_DNA"/>
</dbReference>
<evidence type="ECO:0000313" key="2">
    <source>
        <dbReference type="EMBL" id="CAH0379668.1"/>
    </source>
</evidence>
<comment type="caution">
    <text evidence="2">The sequence shown here is derived from an EMBL/GenBank/DDBJ whole genome shotgun (WGS) entry which is preliminary data.</text>
</comment>
<dbReference type="OrthoDB" id="204026at2759"/>
<dbReference type="Pfam" id="PF01551">
    <property type="entry name" value="Peptidase_M23"/>
    <property type="match status" value="1"/>
</dbReference>
<keyword evidence="3" id="KW-1185">Reference proteome</keyword>
<name>A0A8J2X417_9STRA</name>
<accession>A0A8J2X417</accession>
<dbReference type="PANTHER" id="PTHR21666:SF270">
    <property type="entry name" value="MUREIN HYDROLASE ACTIVATOR ENVC"/>
    <property type="match status" value="1"/>
</dbReference>
<dbReference type="InterPro" id="IPR050570">
    <property type="entry name" value="Cell_wall_metabolism_enzyme"/>
</dbReference>
<dbReference type="SUPFAM" id="SSF51261">
    <property type="entry name" value="Duplicated hybrid motif"/>
    <property type="match status" value="1"/>
</dbReference>
<evidence type="ECO:0000313" key="3">
    <source>
        <dbReference type="Proteomes" id="UP000789595"/>
    </source>
</evidence>